<dbReference type="AlphaFoldDB" id="A0ABD6FL23"/>
<evidence type="ECO:0000313" key="1">
    <source>
        <dbReference type="EMBL" id="MFO7193819.1"/>
    </source>
</evidence>
<sequence>VPDGWAKGTPWHHYDWQLWCTVNHYRVRPEAQVGQRSTAFHYRRSQIVGPQKTGKGPWSATVVIAEALGPVLFAGWAKGGEKYRCADHGCGCGWVYEYEPGEPMGMPWPTPLIQLLATAVEQVDNVYRPLQAMLRYGPLADQVRIGEEFVRLPNDGRIDVVTSSATARLGNPITFALQDETGLYTVSNRMVRVAETQRRGLAGMGGRSIETTNAWDPAEQSTAQRTAEANRPDIFRFHRVPPAHLSYRDKRERRQIHRYVYAGCDHVDLDAIEAEAAELLEVDPAQAERFFGNRIVAGMGSWLPAGLWESTQVSKPEPPAGSQICLGFDGSDTDDWTAIRAETFDGWRFTPRYGPDRRPTIWNPADWGGQIPRSEVHAAVDELCRKYRVVRAYCDPRGWQSEIGDWALKYGEKVFAEWPTYRVVQMHDALERAVTDLASGRSAHDDCPITAQHVANARRSARPGGRYILAKASPSQKIDAAMADVLAHEAAADARAAGWNPSVNRSLVYTASSTRRVRR</sequence>
<dbReference type="EMBL" id="QGUI02000282">
    <property type="protein sequence ID" value="MFO7193819.1"/>
    <property type="molecule type" value="Genomic_DNA"/>
</dbReference>
<name>A0ABD6FL23_9PSEU</name>
<feature type="non-terminal residue" evidence="1">
    <location>
        <position position="1"/>
    </location>
</feature>
<comment type="caution">
    <text evidence="1">The sequence shown here is derived from an EMBL/GenBank/DDBJ whole genome shotgun (WGS) entry which is preliminary data.</text>
</comment>
<proteinExistence type="predicted"/>
<accession>A0ABD6FL23</accession>
<dbReference type="Proteomes" id="UP000249324">
    <property type="component" value="Unassembled WGS sequence"/>
</dbReference>
<reference evidence="1 2" key="1">
    <citation type="journal article" date="2021" name="BMC Genomics">
        <title>Genome-resolved metagenome and metatranscriptome analyses of thermophilic composting reveal key bacterial players and their metabolic interactions.</title>
        <authorList>
            <person name="Braga L.P.P."/>
            <person name="Pereira R.V."/>
            <person name="Martins L.F."/>
            <person name="Moura L.M.S."/>
            <person name="Sanchez F.B."/>
            <person name="Patane J.S.L."/>
            <person name="da Silva A.M."/>
            <person name="Setubal J.C."/>
        </authorList>
    </citation>
    <scope>NUCLEOTIDE SEQUENCE [LARGE SCALE GENOMIC DNA]</scope>
    <source>
        <strain evidence="1">ZC4RG45</strain>
    </source>
</reference>
<protein>
    <recommendedName>
        <fullName evidence="3">Terminase</fullName>
    </recommendedName>
</protein>
<evidence type="ECO:0008006" key="3">
    <source>
        <dbReference type="Google" id="ProtNLM"/>
    </source>
</evidence>
<evidence type="ECO:0000313" key="2">
    <source>
        <dbReference type="Proteomes" id="UP000249324"/>
    </source>
</evidence>
<gene>
    <name evidence="1" type="ORF">DIU77_016365</name>
</gene>
<organism evidence="1 2">
    <name type="scientific">Thermocrispum agreste</name>
    <dbReference type="NCBI Taxonomy" id="37925"/>
    <lineage>
        <taxon>Bacteria</taxon>
        <taxon>Bacillati</taxon>
        <taxon>Actinomycetota</taxon>
        <taxon>Actinomycetes</taxon>
        <taxon>Pseudonocardiales</taxon>
        <taxon>Pseudonocardiaceae</taxon>
        <taxon>Thermocrispum</taxon>
    </lineage>
</organism>